<dbReference type="RefSeq" id="WP_066213386.1">
    <property type="nucleotide sequence ID" value="NZ_FNSN01000003.1"/>
</dbReference>
<dbReference type="EMBL" id="FNSN01000003">
    <property type="protein sequence ID" value="SEB50220.1"/>
    <property type="molecule type" value="Genomic_DNA"/>
</dbReference>
<dbReference type="SUPFAM" id="SSF46785">
    <property type="entry name" value="Winged helix' DNA-binding domain"/>
    <property type="match status" value="1"/>
</dbReference>
<dbReference type="PANTHER" id="PTHR39515">
    <property type="entry name" value="CONSERVED PROTEIN"/>
    <property type="match status" value="1"/>
</dbReference>
<dbReference type="OrthoDB" id="9804055at2"/>
<dbReference type="GO" id="GO:0003700">
    <property type="term" value="F:DNA-binding transcription factor activity"/>
    <property type="evidence" value="ECO:0007669"/>
    <property type="project" value="InterPro"/>
</dbReference>
<accession>A0A1H4JV95</accession>
<keyword evidence="6" id="KW-1185">Reference proteome</keyword>
<evidence type="ECO:0000313" key="5">
    <source>
        <dbReference type="EMBL" id="SEB50220.1"/>
    </source>
</evidence>
<dbReference type="GO" id="GO:0003677">
    <property type="term" value="F:DNA binding"/>
    <property type="evidence" value="ECO:0007669"/>
    <property type="project" value="UniProtKB-KW"/>
</dbReference>
<dbReference type="PRINTS" id="PR00598">
    <property type="entry name" value="HTHMARR"/>
</dbReference>
<dbReference type="PROSITE" id="PS50995">
    <property type="entry name" value="HTH_MARR_2"/>
    <property type="match status" value="1"/>
</dbReference>
<name>A0A1H4JV95_9MICC</name>
<dbReference type="PANTHER" id="PTHR39515:SF2">
    <property type="entry name" value="HTH-TYPE TRANSCRIPTIONAL REGULATOR RV0880"/>
    <property type="match status" value="1"/>
</dbReference>
<dbReference type="PROSITE" id="PS01117">
    <property type="entry name" value="HTH_MARR_1"/>
    <property type="match status" value="1"/>
</dbReference>
<reference evidence="5 6" key="1">
    <citation type="submission" date="2016-10" db="EMBL/GenBank/DDBJ databases">
        <authorList>
            <person name="de Groot N.N."/>
        </authorList>
    </citation>
    <scope>NUCLEOTIDE SEQUENCE [LARGE SCALE GENOMIC DNA]</scope>
    <source>
        <strain evidence="5 6">DSM 10495</strain>
    </source>
</reference>
<dbReference type="AlphaFoldDB" id="A0A1H4JV95"/>
<evidence type="ECO:0000256" key="2">
    <source>
        <dbReference type="ARBA" id="ARBA00023125"/>
    </source>
</evidence>
<evidence type="ECO:0000313" key="6">
    <source>
        <dbReference type="Proteomes" id="UP000182652"/>
    </source>
</evidence>
<protein>
    <submittedName>
        <fullName evidence="5">DNA-binding transcriptional regulator, MarR family</fullName>
    </submittedName>
</protein>
<dbReference type="SMART" id="SM00347">
    <property type="entry name" value="HTH_MARR"/>
    <property type="match status" value="1"/>
</dbReference>
<feature type="domain" description="HTH marR-type" evidence="4">
    <location>
        <begin position="11"/>
        <end position="139"/>
    </location>
</feature>
<dbReference type="InterPro" id="IPR036390">
    <property type="entry name" value="WH_DNA-bd_sf"/>
</dbReference>
<gene>
    <name evidence="5" type="ORF">SAMN04489745_0405</name>
</gene>
<dbReference type="InterPro" id="IPR023187">
    <property type="entry name" value="Tscrpt_reg_MarR-type_CS"/>
</dbReference>
<keyword evidence="1" id="KW-0805">Transcription regulation</keyword>
<dbReference type="InterPro" id="IPR052526">
    <property type="entry name" value="HTH-type_Bedaq_tolerance"/>
</dbReference>
<dbReference type="Gene3D" id="1.10.10.10">
    <property type="entry name" value="Winged helix-like DNA-binding domain superfamily/Winged helix DNA-binding domain"/>
    <property type="match status" value="1"/>
</dbReference>
<evidence type="ECO:0000256" key="3">
    <source>
        <dbReference type="ARBA" id="ARBA00023163"/>
    </source>
</evidence>
<dbReference type="STRING" id="156980.SAMN04489745_0405"/>
<keyword evidence="2 5" id="KW-0238">DNA-binding</keyword>
<evidence type="ECO:0000259" key="4">
    <source>
        <dbReference type="PROSITE" id="PS50995"/>
    </source>
</evidence>
<keyword evidence="3" id="KW-0804">Transcription</keyword>
<dbReference type="InterPro" id="IPR036388">
    <property type="entry name" value="WH-like_DNA-bd_sf"/>
</dbReference>
<dbReference type="InterPro" id="IPR000835">
    <property type="entry name" value="HTH_MarR-typ"/>
</dbReference>
<proteinExistence type="predicted"/>
<dbReference type="Proteomes" id="UP000182652">
    <property type="component" value="Unassembled WGS sequence"/>
</dbReference>
<evidence type="ECO:0000256" key="1">
    <source>
        <dbReference type="ARBA" id="ARBA00023015"/>
    </source>
</evidence>
<organism evidence="5 6">
    <name type="scientific">Arthrobacter woluwensis</name>
    <dbReference type="NCBI Taxonomy" id="156980"/>
    <lineage>
        <taxon>Bacteria</taxon>
        <taxon>Bacillati</taxon>
        <taxon>Actinomycetota</taxon>
        <taxon>Actinomycetes</taxon>
        <taxon>Micrococcales</taxon>
        <taxon>Micrococcaceae</taxon>
        <taxon>Arthrobacter</taxon>
    </lineage>
</organism>
<dbReference type="Pfam" id="PF01047">
    <property type="entry name" value="MarR"/>
    <property type="match status" value="1"/>
</dbReference>
<sequence length="152" mass="16779">MNTPPELQDLASELRVALMRTSRVLRSQASSDAVTPGQNTVLALLHKHGPQTMGQLAEAEHVQAPSMTRTVNALADKGLIRREARPEDGRQVLISLTSEGNAVLEESRRLRSAWLAERLESLGERERETLHDAALLLLDMTRTDPRRSPATA</sequence>